<gene>
    <name evidence="3" type="ORF">GCM10011335_33600</name>
</gene>
<dbReference type="RefSeq" id="WP_188852826.1">
    <property type="nucleotide sequence ID" value="NZ_BMJJ01000008.1"/>
</dbReference>
<keyword evidence="2" id="KW-1133">Transmembrane helix</keyword>
<proteinExistence type="predicted"/>
<evidence type="ECO:0000313" key="4">
    <source>
        <dbReference type="Proteomes" id="UP000613160"/>
    </source>
</evidence>
<dbReference type="AlphaFoldDB" id="A0A916Y2H7"/>
<evidence type="ECO:0000256" key="2">
    <source>
        <dbReference type="SAM" id="Phobius"/>
    </source>
</evidence>
<name>A0A916Y2H7_9HYPH</name>
<evidence type="ECO:0000256" key="1">
    <source>
        <dbReference type="SAM" id="MobiDB-lite"/>
    </source>
</evidence>
<evidence type="ECO:0000313" key="3">
    <source>
        <dbReference type="EMBL" id="GGD27785.1"/>
    </source>
</evidence>
<feature type="transmembrane region" description="Helical" evidence="2">
    <location>
        <begin position="21"/>
        <end position="42"/>
    </location>
</feature>
<comment type="caution">
    <text evidence="3">The sequence shown here is derived from an EMBL/GenBank/DDBJ whole genome shotgun (WGS) entry which is preliminary data.</text>
</comment>
<protein>
    <submittedName>
        <fullName evidence="3">Uncharacterized protein</fullName>
    </submittedName>
</protein>
<dbReference type="EMBL" id="BMJJ01000008">
    <property type="protein sequence ID" value="GGD27785.1"/>
    <property type="molecule type" value="Genomic_DNA"/>
</dbReference>
<keyword evidence="2" id="KW-0812">Transmembrane</keyword>
<sequence>MSRMDPEEARQGRKGTPVLRILIIALLLCVVAAAGMAVYGSMQPDDDLPAGRVGTGDGATPSADAPADATSSGADDAAGTPAGTSPAATPPATAN</sequence>
<reference evidence="3" key="2">
    <citation type="submission" date="2020-09" db="EMBL/GenBank/DDBJ databases">
        <authorList>
            <person name="Sun Q."/>
            <person name="Zhou Y."/>
        </authorList>
    </citation>
    <scope>NUCLEOTIDE SEQUENCE</scope>
    <source>
        <strain evidence="3">CGMCC 1.15493</strain>
    </source>
</reference>
<organism evidence="3 4">
    <name type="scientific">Aureimonas glaciei</name>
    <dbReference type="NCBI Taxonomy" id="1776957"/>
    <lineage>
        <taxon>Bacteria</taxon>
        <taxon>Pseudomonadati</taxon>
        <taxon>Pseudomonadota</taxon>
        <taxon>Alphaproteobacteria</taxon>
        <taxon>Hyphomicrobiales</taxon>
        <taxon>Aurantimonadaceae</taxon>
        <taxon>Aureimonas</taxon>
    </lineage>
</organism>
<feature type="compositionally biased region" description="Low complexity" evidence="1">
    <location>
        <begin position="58"/>
        <end position="95"/>
    </location>
</feature>
<feature type="region of interest" description="Disordered" evidence="1">
    <location>
        <begin position="41"/>
        <end position="95"/>
    </location>
</feature>
<reference evidence="3" key="1">
    <citation type="journal article" date="2014" name="Int. J. Syst. Evol. Microbiol.">
        <title>Complete genome sequence of Corynebacterium casei LMG S-19264T (=DSM 44701T), isolated from a smear-ripened cheese.</title>
        <authorList>
            <consortium name="US DOE Joint Genome Institute (JGI-PGF)"/>
            <person name="Walter F."/>
            <person name="Albersmeier A."/>
            <person name="Kalinowski J."/>
            <person name="Ruckert C."/>
        </authorList>
    </citation>
    <scope>NUCLEOTIDE SEQUENCE</scope>
    <source>
        <strain evidence="3">CGMCC 1.15493</strain>
    </source>
</reference>
<keyword evidence="4" id="KW-1185">Reference proteome</keyword>
<keyword evidence="2" id="KW-0472">Membrane</keyword>
<accession>A0A916Y2H7</accession>
<dbReference type="Proteomes" id="UP000613160">
    <property type="component" value="Unassembled WGS sequence"/>
</dbReference>